<keyword evidence="3" id="KW-1185">Reference proteome</keyword>
<proteinExistence type="predicted"/>
<comment type="caution">
    <text evidence="2">The sequence shown here is derived from an EMBL/GenBank/DDBJ whole genome shotgun (WGS) entry which is preliminary data.</text>
</comment>
<evidence type="ECO:0000313" key="3">
    <source>
        <dbReference type="Proteomes" id="UP000291793"/>
    </source>
</evidence>
<dbReference type="AlphaFoldDB" id="A0A4R0HN52"/>
<dbReference type="OrthoDB" id="9880593at2"/>
<dbReference type="RefSeq" id="WP_131409115.1">
    <property type="nucleotide sequence ID" value="NZ_CATKPI010000022.1"/>
</dbReference>
<feature type="transmembrane region" description="Helical" evidence="1">
    <location>
        <begin position="30"/>
        <end position="52"/>
    </location>
</feature>
<keyword evidence="1" id="KW-0472">Membrane</keyword>
<evidence type="ECO:0000313" key="2">
    <source>
        <dbReference type="EMBL" id="TCC09189.1"/>
    </source>
</evidence>
<evidence type="ECO:0000256" key="1">
    <source>
        <dbReference type="SAM" id="Phobius"/>
    </source>
</evidence>
<keyword evidence="1" id="KW-1133">Transmembrane helix</keyword>
<organism evidence="2 3">
    <name type="scientific">Kosakonia quasisacchari</name>
    <dbReference type="NCBI Taxonomy" id="2529380"/>
    <lineage>
        <taxon>Bacteria</taxon>
        <taxon>Pseudomonadati</taxon>
        <taxon>Pseudomonadota</taxon>
        <taxon>Gammaproteobacteria</taxon>
        <taxon>Enterobacterales</taxon>
        <taxon>Enterobacteriaceae</taxon>
        <taxon>Kosakonia</taxon>
    </lineage>
</organism>
<dbReference type="EMBL" id="SJOP01000008">
    <property type="protein sequence ID" value="TCC09189.1"/>
    <property type="molecule type" value="Genomic_DNA"/>
</dbReference>
<gene>
    <name evidence="2" type="ORF">E0L21_10200</name>
</gene>
<name>A0A4R0HN52_9ENTR</name>
<keyword evidence="1" id="KW-0812">Transmembrane</keyword>
<accession>A0A4R0HN52</accession>
<protein>
    <submittedName>
        <fullName evidence="2">Uncharacterized protein</fullName>
    </submittedName>
</protein>
<reference evidence="2 3" key="1">
    <citation type="submission" date="2019-02" db="EMBL/GenBank/DDBJ databases">
        <title>The draft genome of Kosakonia quasisacchari strain WCHKQ120001.</title>
        <authorList>
            <person name="Wang C."/>
            <person name="Feng Y."/>
            <person name="Zong Z."/>
        </authorList>
    </citation>
    <scope>NUCLEOTIDE SEQUENCE [LARGE SCALE GENOMIC DNA]</scope>
    <source>
        <strain evidence="2 3">WCHKQ120001</strain>
    </source>
</reference>
<sequence>MTDKASDSGLKEQITDFASHVISSRLKGPVYIYLLCSLVAFNWKHILLIAMSDEKIEILLKNITSTYHFSHNYFYWPLVVGFGMSIAMPVLDFIVNLLSSFVRIGVNWSDRIANTAWQWILDRINAGRAKTFRKTQALEVNLAKAQFQLDNVQKSLSNTRQLSSSVRQEIISLAARLAVISGNISTNLAELNAPDKVLDTIHKFFDFEEYNSARALAEKIYISNGSAEFIGALSRATHSLTEDEIAKIMAFLNLPSATVEGSEPTAAQG</sequence>
<feature type="transmembrane region" description="Helical" evidence="1">
    <location>
        <begin position="73"/>
        <end position="95"/>
    </location>
</feature>
<dbReference type="Proteomes" id="UP000291793">
    <property type="component" value="Unassembled WGS sequence"/>
</dbReference>